<dbReference type="SUPFAM" id="SSF57667">
    <property type="entry name" value="beta-beta-alpha zinc fingers"/>
    <property type="match status" value="1"/>
</dbReference>
<keyword evidence="10" id="KW-1185">Reference proteome</keyword>
<comment type="caution">
    <text evidence="9">The sequence shown here is derived from an EMBL/GenBank/DDBJ whole genome shotgun (WGS) entry which is preliminary data.</text>
</comment>
<dbReference type="GO" id="GO:0000981">
    <property type="term" value="F:DNA-binding transcription factor activity, RNA polymerase II-specific"/>
    <property type="evidence" value="ECO:0007669"/>
    <property type="project" value="TreeGrafter"/>
</dbReference>
<keyword evidence="2" id="KW-0479">Metal-binding</keyword>
<dbReference type="Pfam" id="PF13912">
    <property type="entry name" value="zf-C2H2_6"/>
    <property type="match status" value="1"/>
</dbReference>
<dbReference type="EMBL" id="JAFHDT010000019">
    <property type="protein sequence ID" value="KAI7795840.1"/>
    <property type="molecule type" value="Genomic_DNA"/>
</dbReference>
<keyword evidence="5" id="KW-0862">Zinc</keyword>
<accession>A0A9W7WE43</accession>
<evidence type="ECO:0000256" key="6">
    <source>
        <dbReference type="ARBA" id="ARBA00023242"/>
    </source>
</evidence>
<dbReference type="PANTHER" id="PTHR24394">
    <property type="entry name" value="ZINC FINGER PROTEIN"/>
    <property type="match status" value="1"/>
</dbReference>
<name>A0A9W7WE43_TRIRA</name>
<keyword evidence="4 7" id="KW-0863">Zinc-finger</keyword>
<organism evidence="9 10">
    <name type="scientific">Triplophysa rosa</name>
    <name type="common">Cave loach</name>
    <dbReference type="NCBI Taxonomy" id="992332"/>
    <lineage>
        <taxon>Eukaryota</taxon>
        <taxon>Metazoa</taxon>
        <taxon>Chordata</taxon>
        <taxon>Craniata</taxon>
        <taxon>Vertebrata</taxon>
        <taxon>Euteleostomi</taxon>
        <taxon>Actinopterygii</taxon>
        <taxon>Neopterygii</taxon>
        <taxon>Teleostei</taxon>
        <taxon>Ostariophysi</taxon>
        <taxon>Cypriniformes</taxon>
        <taxon>Nemacheilidae</taxon>
        <taxon>Triplophysa</taxon>
    </lineage>
</organism>
<evidence type="ECO:0000256" key="2">
    <source>
        <dbReference type="ARBA" id="ARBA00022723"/>
    </source>
</evidence>
<evidence type="ECO:0000256" key="5">
    <source>
        <dbReference type="ARBA" id="ARBA00022833"/>
    </source>
</evidence>
<evidence type="ECO:0000256" key="3">
    <source>
        <dbReference type="ARBA" id="ARBA00022737"/>
    </source>
</evidence>
<dbReference type="SMART" id="SM00355">
    <property type="entry name" value="ZnF_C2H2"/>
    <property type="match status" value="2"/>
</dbReference>
<evidence type="ECO:0000313" key="9">
    <source>
        <dbReference type="EMBL" id="KAI7795840.1"/>
    </source>
</evidence>
<keyword evidence="6" id="KW-0539">Nucleus</keyword>
<dbReference type="InterPro" id="IPR036236">
    <property type="entry name" value="Znf_C2H2_sf"/>
</dbReference>
<keyword evidence="3" id="KW-0677">Repeat</keyword>
<dbReference type="PROSITE" id="PS00028">
    <property type="entry name" value="ZINC_FINGER_C2H2_1"/>
    <property type="match status" value="2"/>
</dbReference>
<proteinExistence type="predicted"/>
<feature type="domain" description="C2H2-type" evidence="8">
    <location>
        <begin position="19"/>
        <end position="46"/>
    </location>
</feature>
<evidence type="ECO:0000259" key="8">
    <source>
        <dbReference type="PROSITE" id="PS50157"/>
    </source>
</evidence>
<dbReference type="GO" id="GO:0005634">
    <property type="term" value="C:nucleus"/>
    <property type="evidence" value="ECO:0007669"/>
    <property type="project" value="UniProtKB-SubCell"/>
</dbReference>
<protein>
    <submittedName>
        <fullName evidence="9">Zinc finger and BTB domain-containing protein 16-A</fullName>
    </submittedName>
</protein>
<dbReference type="PROSITE" id="PS50157">
    <property type="entry name" value="ZINC_FINGER_C2H2_2"/>
    <property type="match status" value="2"/>
</dbReference>
<reference evidence="9" key="1">
    <citation type="submission" date="2021-02" db="EMBL/GenBank/DDBJ databases">
        <title>Comparative genomics reveals that relaxation of natural selection precedes convergent phenotypic evolution of cavefish.</title>
        <authorList>
            <person name="Peng Z."/>
        </authorList>
    </citation>
    <scope>NUCLEOTIDE SEQUENCE</scope>
    <source>
        <tissue evidence="9">Muscle</tissue>
    </source>
</reference>
<gene>
    <name evidence="9" type="ORF">IRJ41_007716</name>
</gene>
<comment type="subcellular location">
    <subcellularLocation>
        <location evidence="1">Nucleus</location>
    </subcellularLocation>
</comment>
<dbReference type="Proteomes" id="UP001059041">
    <property type="component" value="Linkage Group LG19"/>
</dbReference>
<evidence type="ECO:0000256" key="7">
    <source>
        <dbReference type="PROSITE-ProRule" id="PRU00042"/>
    </source>
</evidence>
<dbReference type="InterPro" id="IPR013087">
    <property type="entry name" value="Znf_C2H2_type"/>
</dbReference>
<evidence type="ECO:0000313" key="10">
    <source>
        <dbReference type="Proteomes" id="UP001059041"/>
    </source>
</evidence>
<evidence type="ECO:0000256" key="1">
    <source>
        <dbReference type="ARBA" id="ARBA00004123"/>
    </source>
</evidence>
<feature type="domain" description="C2H2-type" evidence="8">
    <location>
        <begin position="48"/>
        <end position="75"/>
    </location>
</feature>
<dbReference type="GO" id="GO:0008270">
    <property type="term" value="F:zinc ion binding"/>
    <property type="evidence" value="ECO:0007669"/>
    <property type="project" value="UniProtKB-KW"/>
</dbReference>
<evidence type="ECO:0000256" key="4">
    <source>
        <dbReference type="ARBA" id="ARBA00022771"/>
    </source>
</evidence>
<sequence length="286" mass="32171">MMYGLESTGEKLHSGMKTYGCELCGKRFLDSLRLRMHLLSHSAGEKAIVCDQCGAQFQKEDALEAHRQIHTASEWGICLYACDPRNDDLRWDAGLEKAGKARLMHVNPHTGASAVTPHFPDTSICPWENVPLDRLVEAQKWLVEFGARSLREKQHHVLLLTHSPSATGVSVLTYFKGQPNLKSLQLRHHLSQGTAMKNSLMKGENMQTIPEREERICSAGTRRDSSEPGRGVNTFSLKPEIVLTERGEKITLRSNAAVFWHSEKEKRVLFLGSPSPRPHLAFPYHI</sequence>
<dbReference type="AlphaFoldDB" id="A0A9W7WE43"/>
<dbReference type="Gene3D" id="3.30.160.60">
    <property type="entry name" value="Classic Zinc Finger"/>
    <property type="match status" value="2"/>
</dbReference>
<dbReference type="PANTHER" id="PTHR24394:SF29">
    <property type="entry name" value="MYONEURIN"/>
    <property type="match status" value="1"/>
</dbReference>